<dbReference type="STRING" id="45351.A7RMR1"/>
<dbReference type="KEGG" id="nve:5519487"/>
<dbReference type="Gene3D" id="4.10.280.10">
    <property type="entry name" value="Helix-loop-helix DNA-binding domain"/>
    <property type="match status" value="1"/>
</dbReference>
<dbReference type="CDD" id="cd11390">
    <property type="entry name" value="bHLH_TS"/>
    <property type="match status" value="1"/>
</dbReference>
<evidence type="ECO:0000256" key="1">
    <source>
        <dbReference type="SAM" id="MobiDB-lite"/>
    </source>
</evidence>
<dbReference type="HOGENOM" id="CLU_564196_0_0_1"/>
<feature type="compositionally biased region" description="Basic and acidic residues" evidence="1">
    <location>
        <begin position="286"/>
        <end position="304"/>
    </location>
</feature>
<dbReference type="GO" id="GO:0000977">
    <property type="term" value="F:RNA polymerase II transcription regulatory region sequence-specific DNA binding"/>
    <property type="evidence" value="ECO:0000318"/>
    <property type="project" value="GO_Central"/>
</dbReference>
<dbReference type="GO" id="GO:0046983">
    <property type="term" value="F:protein dimerization activity"/>
    <property type="evidence" value="ECO:0007669"/>
    <property type="project" value="InterPro"/>
</dbReference>
<accession>A7RMR1</accession>
<proteinExistence type="predicted"/>
<dbReference type="AlphaFoldDB" id="A7RMR1"/>
<dbReference type="InterPro" id="IPR011598">
    <property type="entry name" value="bHLH_dom"/>
</dbReference>
<dbReference type="InterPro" id="IPR050283">
    <property type="entry name" value="E-box_TF_Regulators"/>
</dbReference>
<protein>
    <recommendedName>
        <fullName evidence="2">BHLH domain-containing protein</fullName>
    </recommendedName>
</protein>
<dbReference type="PANTHER" id="PTHR23349:SF68">
    <property type="entry name" value="FI14601P"/>
    <property type="match status" value="1"/>
</dbReference>
<keyword evidence="4" id="KW-1185">Reference proteome</keyword>
<dbReference type="Pfam" id="PF00010">
    <property type="entry name" value="HLH"/>
    <property type="match status" value="1"/>
</dbReference>
<feature type="compositionally biased region" description="Polar residues" evidence="1">
    <location>
        <begin position="344"/>
        <end position="361"/>
    </location>
</feature>
<dbReference type="OrthoDB" id="5969565at2759"/>
<dbReference type="GO" id="GO:0000981">
    <property type="term" value="F:DNA-binding transcription factor activity, RNA polymerase II-specific"/>
    <property type="evidence" value="ECO:0000318"/>
    <property type="project" value="GO_Central"/>
</dbReference>
<dbReference type="InParanoid" id="A7RMR1"/>
<dbReference type="OMA" id="HDTAKER"/>
<feature type="region of interest" description="Disordered" evidence="1">
    <location>
        <begin position="344"/>
        <end position="382"/>
    </location>
</feature>
<feature type="region of interest" description="Disordered" evidence="1">
    <location>
        <begin position="212"/>
        <end position="232"/>
    </location>
</feature>
<evidence type="ECO:0000313" key="4">
    <source>
        <dbReference type="Proteomes" id="UP000001593"/>
    </source>
</evidence>
<dbReference type="SUPFAM" id="SSF47459">
    <property type="entry name" value="HLH, helix-loop-helix DNA-binding domain"/>
    <property type="match status" value="1"/>
</dbReference>
<dbReference type="PROSITE" id="PS50888">
    <property type="entry name" value="BHLH"/>
    <property type="match status" value="1"/>
</dbReference>
<name>A7RMR1_NEMVE</name>
<evidence type="ECO:0000313" key="3">
    <source>
        <dbReference type="EMBL" id="EDO47312.1"/>
    </source>
</evidence>
<dbReference type="InterPro" id="IPR036638">
    <property type="entry name" value="HLH_DNA-bd_sf"/>
</dbReference>
<sequence length="484" mass="54780">MPRSFLVKRGKNEEEIVPDGQQNDVKVKTEVLIEDAERHAAPTAKNWYIKYHPAVSHLIPAKRCDILQHANGGSCYLCSCPYRPLPHTTPSEGCIKYAPGVPMAVHVQDTNGNVCYCSMCQHKVAQQVACNCPSCLQLRHSMVTRNILLEQHQVAKAPMCCSVVHCNQAIELQPTYHPLCHCEQCAQRQNIITKETGAHVYHVHNRTHVHISSESFSRTEEGKPDNKLNGEVDRNANITNATFGNSVKDHDTAKERLKRRVMQDNSGEKRFKQDNINNVNMEEELDSKPERVATKDSTNENEKDASLKIEGVLVQDEHESVADDEEIDVCEEIKTSPAGKSVETSFENKSCRSEASSPLSTETEKSVIKARRGRGGRGRRYNTRHVNSKTKSYDSDFVNPTDSEWKQEKDVCGEVSKNRQKTKLNRLLANEHERRRVAQLNGAYQDLRQLIPGYQCDTKLPKIKILRYAINYIAHLDNILSDDN</sequence>
<dbReference type="PANTHER" id="PTHR23349">
    <property type="entry name" value="BASIC HELIX-LOOP-HELIX TRANSCRIPTION FACTOR, TWIST"/>
    <property type="match status" value="1"/>
</dbReference>
<gene>
    <name evidence="3" type="ORF">NEMVEDRAFT_v1g199398</name>
</gene>
<feature type="compositionally biased region" description="Basic residues" evidence="1">
    <location>
        <begin position="368"/>
        <end position="382"/>
    </location>
</feature>
<feature type="region of interest" description="Disordered" evidence="1">
    <location>
        <begin position="283"/>
        <end position="304"/>
    </location>
</feature>
<dbReference type="GO" id="GO:0032502">
    <property type="term" value="P:developmental process"/>
    <property type="evidence" value="ECO:0000318"/>
    <property type="project" value="GO_Central"/>
</dbReference>
<evidence type="ECO:0000259" key="2">
    <source>
        <dbReference type="PROSITE" id="PS50888"/>
    </source>
</evidence>
<dbReference type="eggNOG" id="KOG4029">
    <property type="taxonomic scope" value="Eukaryota"/>
</dbReference>
<dbReference type="GO" id="GO:0006357">
    <property type="term" value="P:regulation of transcription by RNA polymerase II"/>
    <property type="evidence" value="ECO:0000318"/>
    <property type="project" value="GO_Central"/>
</dbReference>
<dbReference type="EMBL" id="DS469520">
    <property type="protein sequence ID" value="EDO47312.1"/>
    <property type="molecule type" value="Genomic_DNA"/>
</dbReference>
<reference evidence="3 4" key="1">
    <citation type="journal article" date="2007" name="Science">
        <title>Sea anemone genome reveals ancestral eumetazoan gene repertoire and genomic organization.</title>
        <authorList>
            <person name="Putnam N.H."/>
            <person name="Srivastava M."/>
            <person name="Hellsten U."/>
            <person name="Dirks B."/>
            <person name="Chapman J."/>
            <person name="Salamov A."/>
            <person name="Terry A."/>
            <person name="Shapiro H."/>
            <person name="Lindquist E."/>
            <person name="Kapitonov V.V."/>
            <person name="Jurka J."/>
            <person name="Genikhovich G."/>
            <person name="Grigoriev I.V."/>
            <person name="Lucas S.M."/>
            <person name="Steele R.E."/>
            <person name="Finnerty J.R."/>
            <person name="Technau U."/>
            <person name="Martindale M.Q."/>
            <person name="Rokhsar D.S."/>
        </authorList>
    </citation>
    <scope>NUCLEOTIDE SEQUENCE [LARGE SCALE GENOMIC DNA]</scope>
    <source>
        <strain evidence="4">CH2 X CH6</strain>
    </source>
</reference>
<organism evidence="3 4">
    <name type="scientific">Nematostella vectensis</name>
    <name type="common">Starlet sea anemone</name>
    <dbReference type="NCBI Taxonomy" id="45351"/>
    <lineage>
        <taxon>Eukaryota</taxon>
        <taxon>Metazoa</taxon>
        <taxon>Cnidaria</taxon>
        <taxon>Anthozoa</taxon>
        <taxon>Hexacorallia</taxon>
        <taxon>Actiniaria</taxon>
        <taxon>Edwardsiidae</taxon>
        <taxon>Nematostella</taxon>
    </lineage>
</organism>
<feature type="compositionally biased region" description="Basic and acidic residues" evidence="1">
    <location>
        <begin position="217"/>
        <end position="232"/>
    </location>
</feature>
<feature type="domain" description="BHLH" evidence="2">
    <location>
        <begin position="424"/>
        <end position="476"/>
    </location>
</feature>
<dbReference type="SMART" id="SM00353">
    <property type="entry name" value="HLH"/>
    <property type="match status" value="1"/>
</dbReference>
<dbReference type="Proteomes" id="UP000001593">
    <property type="component" value="Unassembled WGS sequence"/>
</dbReference>